<name>A0AAW0KF22_QUESU</name>
<keyword evidence="3" id="KW-1185">Reference proteome</keyword>
<feature type="compositionally biased region" description="Polar residues" evidence="1">
    <location>
        <begin position="1"/>
        <end position="10"/>
    </location>
</feature>
<dbReference type="AlphaFoldDB" id="A0AAW0KF22"/>
<reference evidence="2 3" key="1">
    <citation type="journal article" date="2018" name="Sci. Data">
        <title>The draft genome sequence of cork oak.</title>
        <authorList>
            <person name="Ramos A.M."/>
            <person name="Usie A."/>
            <person name="Barbosa P."/>
            <person name="Barros P.M."/>
            <person name="Capote T."/>
            <person name="Chaves I."/>
            <person name="Simoes F."/>
            <person name="Abreu I."/>
            <person name="Carrasquinho I."/>
            <person name="Faro C."/>
            <person name="Guimaraes J.B."/>
            <person name="Mendonca D."/>
            <person name="Nobrega F."/>
            <person name="Rodrigues L."/>
            <person name="Saibo N.J.M."/>
            <person name="Varela M.C."/>
            <person name="Egas C."/>
            <person name="Matos J."/>
            <person name="Miguel C.M."/>
            <person name="Oliveira M.M."/>
            <person name="Ricardo C.P."/>
            <person name="Goncalves S."/>
        </authorList>
    </citation>
    <scope>NUCLEOTIDE SEQUENCE [LARGE SCALE GENOMIC DNA]</scope>
    <source>
        <strain evidence="3">cv. HL8</strain>
    </source>
</reference>
<organism evidence="2 3">
    <name type="scientific">Quercus suber</name>
    <name type="common">Cork oak</name>
    <dbReference type="NCBI Taxonomy" id="58331"/>
    <lineage>
        <taxon>Eukaryota</taxon>
        <taxon>Viridiplantae</taxon>
        <taxon>Streptophyta</taxon>
        <taxon>Embryophyta</taxon>
        <taxon>Tracheophyta</taxon>
        <taxon>Spermatophyta</taxon>
        <taxon>Magnoliopsida</taxon>
        <taxon>eudicotyledons</taxon>
        <taxon>Gunneridae</taxon>
        <taxon>Pentapetalae</taxon>
        <taxon>rosids</taxon>
        <taxon>fabids</taxon>
        <taxon>Fagales</taxon>
        <taxon>Fagaceae</taxon>
        <taxon>Quercus</taxon>
    </lineage>
</organism>
<accession>A0AAW0KF22</accession>
<sequence>MGNSRSLTQTTKEENEANDALQLGSECLKGEKMVANETRSDSKTRSFRVFSNSTEYQFQNIAPDLAIVDNSVFQGGEQYALVEFIG</sequence>
<dbReference type="Proteomes" id="UP000237347">
    <property type="component" value="Unassembled WGS sequence"/>
</dbReference>
<feature type="region of interest" description="Disordered" evidence="1">
    <location>
        <begin position="1"/>
        <end position="20"/>
    </location>
</feature>
<evidence type="ECO:0000313" key="2">
    <source>
        <dbReference type="EMBL" id="KAK7837148.1"/>
    </source>
</evidence>
<comment type="caution">
    <text evidence="2">The sequence shown here is derived from an EMBL/GenBank/DDBJ whole genome shotgun (WGS) entry which is preliminary data.</text>
</comment>
<evidence type="ECO:0000313" key="3">
    <source>
        <dbReference type="Proteomes" id="UP000237347"/>
    </source>
</evidence>
<dbReference type="EMBL" id="PKMF04000335">
    <property type="protein sequence ID" value="KAK7837148.1"/>
    <property type="molecule type" value="Genomic_DNA"/>
</dbReference>
<proteinExistence type="predicted"/>
<protein>
    <submittedName>
        <fullName evidence="2">Uncharacterized protein</fullName>
    </submittedName>
</protein>
<dbReference type="Gramene" id="rna-CFP56_26302">
    <property type="protein sequence ID" value="cds-POE76908.1"/>
    <property type="gene ID" value="gene-CFP56_26302"/>
</dbReference>
<evidence type="ECO:0000256" key="1">
    <source>
        <dbReference type="SAM" id="MobiDB-lite"/>
    </source>
</evidence>
<gene>
    <name evidence="2" type="ORF">CFP56_021629</name>
</gene>